<keyword evidence="2" id="KW-0723">Serine/threonine-protein kinase</keyword>
<keyword evidence="5 11" id="KW-0418">Kinase</keyword>
<evidence type="ECO:0000256" key="4">
    <source>
        <dbReference type="ARBA" id="ARBA00022741"/>
    </source>
</evidence>
<evidence type="ECO:0000313" key="12">
    <source>
        <dbReference type="Proteomes" id="UP001595833"/>
    </source>
</evidence>
<organism evidence="11 12">
    <name type="scientific">Saccharothrix xinjiangensis</name>
    <dbReference type="NCBI Taxonomy" id="204798"/>
    <lineage>
        <taxon>Bacteria</taxon>
        <taxon>Bacillati</taxon>
        <taxon>Actinomycetota</taxon>
        <taxon>Actinomycetes</taxon>
        <taxon>Pseudonocardiales</taxon>
        <taxon>Pseudonocardiaceae</taxon>
        <taxon>Saccharothrix</taxon>
    </lineage>
</organism>
<dbReference type="PROSITE" id="PS00107">
    <property type="entry name" value="PROTEIN_KINASE_ATP"/>
    <property type="match status" value="1"/>
</dbReference>
<evidence type="ECO:0000256" key="2">
    <source>
        <dbReference type="ARBA" id="ARBA00022527"/>
    </source>
</evidence>
<dbReference type="PROSITE" id="PS50011">
    <property type="entry name" value="PROTEIN_KINASE_DOM"/>
    <property type="match status" value="1"/>
</dbReference>
<keyword evidence="9" id="KW-0812">Transmembrane</keyword>
<dbReference type="EMBL" id="JBHSJB010000028">
    <property type="protein sequence ID" value="MFC5057754.1"/>
    <property type="molecule type" value="Genomic_DNA"/>
</dbReference>
<keyword evidence="6 7" id="KW-0067">ATP-binding</keyword>
<dbReference type="PANTHER" id="PTHR43289:SF6">
    <property type="entry name" value="SERINE_THREONINE-PROTEIN KINASE NEKL-3"/>
    <property type="match status" value="1"/>
</dbReference>
<protein>
    <recommendedName>
        <fullName evidence="1">non-specific serine/threonine protein kinase</fullName>
        <ecNumber evidence="1">2.7.11.1</ecNumber>
    </recommendedName>
</protein>
<keyword evidence="12" id="KW-1185">Reference proteome</keyword>
<dbReference type="EC" id="2.7.11.1" evidence="1"/>
<dbReference type="CDD" id="cd14014">
    <property type="entry name" value="STKc_PknB_like"/>
    <property type="match status" value="1"/>
</dbReference>
<dbReference type="GO" id="GO:0004674">
    <property type="term" value="F:protein serine/threonine kinase activity"/>
    <property type="evidence" value="ECO:0007669"/>
    <property type="project" value="UniProtKB-EC"/>
</dbReference>
<feature type="binding site" evidence="7">
    <location>
        <position position="41"/>
    </location>
    <ligand>
        <name>ATP</name>
        <dbReference type="ChEBI" id="CHEBI:30616"/>
    </ligand>
</feature>
<proteinExistence type="predicted"/>
<feature type="compositionally biased region" description="Low complexity" evidence="8">
    <location>
        <begin position="309"/>
        <end position="326"/>
    </location>
</feature>
<dbReference type="RefSeq" id="WP_344036047.1">
    <property type="nucleotide sequence ID" value="NZ_BAAAKE010000004.1"/>
</dbReference>
<dbReference type="InterPro" id="IPR017441">
    <property type="entry name" value="Protein_kinase_ATP_BS"/>
</dbReference>
<reference evidence="12" key="1">
    <citation type="journal article" date="2019" name="Int. J. Syst. Evol. Microbiol.">
        <title>The Global Catalogue of Microorganisms (GCM) 10K type strain sequencing project: providing services to taxonomists for standard genome sequencing and annotation.</title>
        <authorList>
            <consortium name="The Broad Institute Genomics Platform"/>
            <consortium name="The Broad Institute Genome Sequencing Center for Infectious Disease"/>
            <person name="Wu L."/>
            <person name="Ma J."/>
        </authorList>
    </citation>
    <scope>NUCLEOTIDE SEQUENCE [LARGE SCALE GENOMIC DNA]</scope>
    <source>
        <strain evidence="12">KCTC 12848</strain>
    </source>
</reference>
<dbReference type="Gene3D" id="1.10.510.10">
    <property type="entry name" value="Transferase(Phosphotransferase) domain 1"/>
    <property type="match status" value="1"/>
</dbReference>
<dbReference type="SMART" id="SM00220">
    <property type="entry name" value="S_TKc"/>
    <property type="match status" value="1"/>
</dbReference>
<evidence type="ECO:0000256" key="9">
    <source>
        <dbReference type="SAM" id="Phobius"/>
    </source>
</evidence>
<dbReference type="PROSITE" id="PS00108">
    <property type="entry name" value="PROTEIN_KINASE_ST"/>
    <property type="match status" value="1"/>
</dbReference>
<dbReference type="SUPFAM" id="SSF56112">
    <property type="entry name" value="Protein kinase-like (PK-like)"/>
    <property type="match status" value="1"/>
</dbReference>
<evidence type="ECO:0000313" key="11">
    <source>
        <dbReference type="EMBL" id="MFC5057754.1"/>
    </source>
</evidence>
<evidence type="ECO:0000256" key="3">
    <source>
        <dbReference type="ARBA" id="ARBA00022679"/>
    </source>
</evidence>
<dbReference type="InterPro" id="IPR011009">
    <property type="entry name" value="Kinase-like_dom_sf"/>
</dbReference>
<dbReference type="PANTHER" id="PTHR43289">
    <property type="entry name" value="MITOGEN-ACTIVATED PROTEIN KINASE KINASE KINASE 20-RELATED"/>
    <property type="match status" value="1"/>
</dbReference>
<keyword evidence="3 11" id="KW-0808">Transferase</keyword>
<dbReference type="InterPro" id="IPR008271">
    <property type="entry name" value="Ser/Thr_kinase_AS"/>
</dbReference>
<dbReference type="Pfam" id="PF00069">
    <property type="entry name" value="Pkinase"/>
    <property type="match status" value="1"/>
</dbReference>
<evidence type="ECO:0000256" key="1">
    <source>
        <dbReference type="ARBA" id="ARBA00012513"/>
    </source>
</evidence>
<feature type="region of interest" description="Disordered" evidence="8">
    <location>
        <begin position="372"/>
        <end position="460"/>
    </location>
</feature>
<evidence type="ECO:0000256" key="5">
    <source>
        <dbReference type="ARBA" id="ARBA00022777"/>
    </source>
</evidence>
<evidence type="ECO:0000256" key="8">
    <source>
        <dbReference type="SAM" id="MobiDB-lite"/>
    </source>
</evidence>
<keyword evidence="9" id="KW-0472">Membrane</keyword>
<comment type="caution">
    <text evidence="11">The sequence shown here is derived from an EMBL/GenBank/DDBJ whole genome shotgun (WGS) entry which is preliminary data.</text>
</comment>
<feature type="domain" description="Protein kinase" evidence="10">
    <location>
        <begin position="12"/>
        <end position="278"/>
    </location>
</feature>
<sequence length="460" mass="47888">MSNDGRVIADRYRFLDRIGSGAMGVVWRAQDERLGRIVAIKQLLLQPSLDEREQDEAIQRAMREGRIAAKLHHPNAIAVYDVVEENGAPCLVMEYLPSYSLADTMAEHGPLDPVEVAQIGAQAAAALAAAHTAGIVHRDVKPGNVLLADNGLVKITDFGISRASDDVTVTKTGLIAGTPAYLAPEIARGQDPTPASDVFSLGSTLYAAAEGEPPFGLSENTLGVLHAVAAGRINPPTLDHPLTDVLLRLLNYDPADRPTMAQARDLLNAVAQGRNPSLTGMPASTATAIAPVVGAGATTVVDPDRTRVVRPGPRTVGPRPAGPRTGSMPAVAPAPDRSGTKPLVITAVVLGVILLLGVLLVALDVFDNRNPSAPATDPSSSSKPAPTTTTTPPQVTTTVQTETVTVEVTTTEPEPEPTTTTEPPEPTTTTTRPAPSTTTPTTTTAPPTTTATSTPPQEGQ</sequence>
<keyword evidence="4 7" id="KW-0547">Nucleotide-binding</keyword>
<feature type="region of interest" description="Disordered" evidence="8">
    <location>
        <begin position="305"/>
        <end position="338"/>
    </location>
</feature>
<evidence type="ECO:0000259" key="10">
    <source>
        <dbReference type="PROSITE" id="PS50011"/>
    </source>
</evidence>
<dbReference type="Gene3D" id="3.30.200.20">
    <property type="entry name" value="Phosphorylase Kinase, domain 1"/>
    <property type="match status" value="1"/>
</dbReference>
<dbReference type="PRINTS" id="PR01217">
    <property type="entry name" value="PRICHEXTENSN"/>
</dbReference>
<name>A0ABV9Y5Z8_9PSEU</name>
<keyword evidence="9" id="KW-1133">Transmembrane helix</keyword>
<gene>
    <name evidence="11" type="ORF">ACFPFM_28915</name>
</gene>
<dbReference type="InterPro" id="IPR000719">
    <property type="entry name" value="Prot_kinase_dom"/>
</dbReference>
<dbReference type="Proteomes" id="UP001595833">
    <property type="component" value="Unassembled WGS sequence"/>
</dbReference>
<feature type="transmembrane region" description="Helical" evidence="9">
    <location>
        <begin position="343"/>
        <end position="363"/>
    </location>
</feature>
<evidence type="ECO:0000256" key="6">
    <source>
        <dbReference type="ARBA" id="ARBA00022840"/>
    </source>
</evidence>
<accession>A0ABV9Y5Z8</accession>
<evidence type="ECO:0000256" key="7">
    <source>
        <dbReference type="PROSITE-ProRule" id="PRU10141"/>
    </source>
</evidence>